<dbReference type="InParanoid" id="A0A317XWJ3"/>
<feature type="signal peptide" evidence="1">
    <location>
        <begin position="1"/>
        <end position="18"/>
    </location>
</feature>
<protein>
    <submittedName>
        <fullName evidence="2">Uncharacterized protein</fullName>
    </submittedName>
</protein>
<gene>
    <name evidence="2" type="ORF">BCV70DRAFT_196885</name>
</gene>
<keyword evidence="3" id="KW-1185">Reference proteome</keyword>
<organism evidence="2 3">
    <name type="scientific">Testicularia cyperi</name>
    <dbReference type="NCBI Taxonomy" id="1882483"/>
    <lineage>
        <taxon>Eukaryota</taxon>
        <taxon>Fungi</taxon>
        <taxon>Dikarya</taxon>
        <taxon>Basidiomycota</taxon>
        <taxon>Ustilaginomycotina</taxon>
        <taxon>Ustilaginomycetes</taxon>
        <taxon>Ustilaginales</taxon>
        <taxon>Anthracoideaceae</taxon>
        <taxon>Testicularia</taxon>
    </lineage>
</organism>
<keyword evidence="1" id="KW-0732">Signal</keyword>
<dbReference type="Proteomes" id="UP000246740">
    <property type="component" value="Unassembled WGS sequence"/>
</dbReference>
<evidence type="ECO:0000313" key="3">
    <source>
        <dbReference type="Proteomes" id="UP000246740"/>
    </source>
</evidence>
<sequence>MAWSQGCFFLPSTQVSLACKLDSVVRSCSCLPHRSTLLCLCDCRPQTVEGFGYSIDLHGPVDFNSCSLPVTGIGYAKSTVRLQ</sequence>
<dbReference type="AlphaFoldDB" id="A0A317XWJ3"/>
<dbReference type="EMBL" id="KZ819188">
    <property type="protein sequence ID" value="PWZ02645.1"/>
    <property type="molecule type" value="Genomic_DNA"/>
</dbReference>
<proteinExistence type="predicted"/>
<evidence type="ECO:0000313" key="2">
    <source>
        <dbReference type="EMBL" id="PWZ02645.1"/>
    </source>
</evidence>
<reference evidence="2 3" key="1">
    <citation type="journal article" date="2018" name="Mol. Biol. Evol.">
        <title>Broad Genomic Sampling Reveals a Smut Pathogenic Ancestry of the Fungal Clade Ustilaginomycotina.</title>
        <authorList>
            <person name="Kijpornyongpan T."/>
            <person name="Mondo S.J."/>
            <person name="Barry K."/>
            <person name="Sandor L."/>
            <person name="Lee J."/>
            <person name="Lipzen A."/>
            <person name="Pangilinan J."/>
            <person name="LaButti K."/>
            <person name="Hainaut M."/>
            <person name="Henrissat B."/>
            <person name="Grigoriev I.V."/>
            <person name="Spatafora J.W."/>
            <person name="Aime M.C."/>
        </authorList>
    </citation>
    <scope>NUCLEOTIDE SEQUENCE [LARGE SCALE GENOMIC DNA]</scope>
    <source>
        <strain evidence="2 3">MCA 3645</strain>
    </source>
</reference>
<evidence type="ECO:0000256" key="1">
    <source>
        <dbReference type="SAM" id="SignalP"/>
    </source>
</evidence>
<name>A0A317XWJ3_9BASI</name>
<accession>A0A317XWJ3</accession>
<feature type="chain" id="PRO_5016416220" evidence="1">
    <location>
        <begin position="19"/>
        <end position="83"/>
    </location>
</feature>